<dbReference type="EMBL" id="BAABKX010000030">
    <property type="protein sequence ID" value="GAA5064030.1"/>
    <property type="molecule type" value="Genomic_DNA"/>
</dbReference>
<keyword evidence="1" id="KW-0472">Membrane</keyword>
<organism evidence="2 3">
    <name type="scientific">Haladaptatus pallidirubidus</name>
    <dbReference type="NCBI Taxonomy" id="1008152"/>
    <lineage>
        <taxon>Archaea</taxon>
        <taxon>Methanobacteriati</taxon>
        <taxon>Methanobacteriota</taxon>
        <taxon>Stenosarchaea group</taxon>
        <taxon>Halobacteria</taxon>
        <taxon>Halobacteriales</taxon>
        <taxon>Haladaptataceae</taxon>
        <taxon>Haladaptatus</taxon>
    </lineage>
</organism>
<dbReference type="Proteomes" id="UP001501729">
    <property type="component" value="Unassembled WGS sequence"/>
</dbReference>
<feature type="transmembrane region" description="Helical" evidence="1">
    <location>
        <begin position="87"/>
        <end position="105"/>
    </location>
</feature>
<name>A0AAV3UR38_9EURY</name>
<accession>A0AAV3UR38</accession>
<dbReference type="RefSeq" id="WP_227778740.1">
    <property type="nucleotide sequence ID" value="NZ_BAABKX010000030.1"/>
</dbReference>
<sequence length="146" mass="15359">MVTVYTLMDILHVLVGGVWAGWTVFMAALIIPAARDGRLGVEALTWLTGRFARFSQIAPVLMLLTGGYMVSQGAITDAPLNSLQGQLVVTMVGLWLVLSALSNVASRWLVAGIEPGGVELAARSAARSFYVAGGVALALLFVGGWL</sequence>
<evidence type="ECO:0000313" key="2">
    <source>
        <dbReference type="EMBL" id="GAA5064030.1"/>
    </source>
</evidence>
<gene>
    <name evidence="2" type="ORF">GCM10025751_53080</name>
</gene>
<evidence type="ECO:0000256" key="1">
    <source>
        <dbReference type="SAM" id="Phobius"/>
    </source>
</evidence>
<protein>
    <recommendedName>
        <fullName evidence="4">Copper resistance protein D</fullName>
    </recommendedName>
</protein>
<dbReference type="AlphaFoldDB" id="A0AAV3UR38"/>
<feature type="transmembrane region" description="Helical" evidence="1">
    <location>
        <begin position="12"/>
        <end position="34"/>
    </location>
</feature>
<keyword evidence="1" id="KW-0812">Transmembrane</keyword>
<reference evidence="2 3" key="1">
    <citation type="journal article" date="2019" name="Int. J. Syst. Evol. Microbiol.">
        <title>The Global Catalogue of Microorganisms (GCM) 10K type strain sequencing project: providing services to taxonomists for standard genome sequencing and annotation.</title>
        <authorList>
            <consortium name="The Broad Institute Genomics Platform"/>
            <consortium name="The Broad Institute Genome Sequencing Center for Infectious Disease"/>
            <person name="Wu L."/>
            <person name="Ma J."/>
        </authorList>
    </citation>
    <scope>NUCLEOTIDE SEQUENCE [LARGE SCALE GENOMIC DNA]</scope>
    <source>
        <strain evidence="2 3">JCM 17504</strain>
    </source>
</reference>
<proteinExistence type="predicted"/>
<feature type="transmembrane region" description="Helical" evidence="1">
    <location>
        <begin position="54"/>
        <end position="75"/>
    </location>
</feature>
<evidence type="ECO:0008006" key="4">
    <source>
        <dbReference type="Google" id="ProtNLM"/>
    </source>
</evidence>
<keyword evidence="3" id="KW-1185">Reference proteome</keyword>
<comment type="caution">
    <text evidence="2">The sequence shown here is derived from an EMBL/GenBank/DDBJ whole genome shotgun (WGS) entry which is preliminary data.</text>
</comment>
<dbReference type="GeneID" id="68617511"/>
<evidence type="ECO:0000313" key="3">
    <source>
        <dbReference type="Proteomes" id="UP001501729"/>
    </source>
</evidence>
<keyword evidence="1" id="KW-1133">Transmembrane helix</keyword>
<feature type="transmembrane region" description="Helical" evidence="1">
    <location>
        <begin position="125"/>
        <end position="145"/>
    </location>
</feature>